<dbReference type="GO" id="GO:0016887">
    <property type="term" value="F:ATP hydrolysis activity"/>
    <property type="evidence" value="ECO:0007669"/>
    <property type="project" value="InterPro"/>
</dbReference>
<dbReference type="InterPro" id="IPR050921">
    <property type="entry name" value="T4SS_GSP_E_ATPase"/>
</dbReference>
<proteinExistence type="inferred from homology"/>
<geneLocation type="plasmid" evidence="4">
    <name>pSF07202</name>
</geneLocation>
<sequence length="343" mass="38959">MNNENRHLIYDVVNDYFYHWLNEIHGVTEIAVNRPGEIFIKVRGKWQWYEQKMSYSDCLSFASTLADFHDGGSVTPEYPLRSATLPGGERVQVVIPPATEKDTVSITIRKPSGIFISHDKFIKQGFYSRVGGLSGDSIMEDNISALITSGYFERVIPESLSQGKTIVFCGGTGSGKTTFANACLEYIPHHLRCISIEDTDEAKFRFHKNHVKLYYPAEGESKVITSASLLRSCFRMNPDRILMTEIRGAEAWDFLKASSSGHAGNITTVHESSPESAVLGIVQRCYMNPECQNLPFNVILRRVLSNIDIIMSIKYLDDEDFRFASGIYYKQLHFDDYFRKLKE</sequence>
<dbReference type="InterPro" id="IPR014155">
    <property type="entry name" value="VirB11"/>
</dbReference>
<dbReference type="AlphaFoldDB" id="A0A0C5PL69"/>
<keyword evidence="2" id="KW-0067">ATP-binding</keyword>
<dbReference type="Gene3D" id="3.40.50.300">
    <property type="entry name" value="P-loop containing nucleotide triphosphate hydrolases"/>
    <property type="match status" value="1"/>
</dbReference>
<evidence type="ECO:0000313" key="4">
    <source>
        <dbReference type="EMBL" id="AJQ17348.1"/>
    </source>
</evidence>
<keyword evidence="2" id="KW-0547">Nucleotide-binding</keyword>
<evidence type="ECO:0000256" key="2">
    <source>
        <dbReference type="RuleBase" id="RU366071"/>
    </source>
</evidence>
<reference evidence="4" key="1">
    <citation type="submission" date="2014-01" db="EMBL/GenBank/DDBJ databases">
        <title>The resistance and spreading mechanisms of plasmid-mediated fluoroquinolone resistance genes.</title>
        <authorList>
            <person name="Pu X.-Y."/>
            <person name="Pan J.-C."/>
            <person name="Zhang W."/>
            <person name="Chen H."/>
            <person name="Zhu C."/>
        </authorList>
    </citation>
    <scope>NUCLEOTIDE SEQUENCE</scope>
    <source>
        <strain evidence="4">072</strain>
        <plasmid evidence="4">pSF07202</plasmid>
    </source>
</reference>
<gene>
    <name evidence="4" type="ORF">pSF07202_031</name>
</gene>
<protein>
    <recommendedName>
        <fullName evidence="2">Type IV secretion system protein</fullName>
    </recommendedName>
</protein>
<dbReference type="RefSeq" id="WP_052921381.1">
    <property type="nucleotide sequence ID" value="NZ_KJ201886.1"/>
</dbReference>
<dbReference type="CDD" id="cd01130">
    <property type="entry name" value="VirB11-like_ATPase"/>
    <property type="match status" value="1"/>
</dbReference>
<organism evidence="4">
    <name type="scientific">Shigella flexneri 4c</name>
    <dbReference type="NCBI Taxonomy" id="1617964"/>
    <lineage>
        <taxon>Bacteria</taxon>
        <taxon>Pseudomonadati</taxon>
        <taxon>Pseudomonadota</taxon>
        <taxon>Gammaproteobacteria</taxon>
        <taxon>Enterobacterales</taxon>
        <taxon>Enterobacteriaceae</taxon>
        <taxon>Shigella</taxon>
    </lineage>
</organism>
<name>A0A0C5PL69_SHIFL</name>
<dbReference type="GO" id="GO:0043684">
    <property type="term" value="C:type IV secretion system complex"/>
    <property type="evidence" value="ECO:0007669"/>
    <property type="project" value="UniProtKB-UniRule"/>
</dbReference>
<dbReference type="EMBL" id="KJ201886">
    <property type="protein sequence ID" value="AJQ17348.1"/>
    <property type="molecule type" value="Genomic_DNA"/>
</dbReference>
<dbReference type="NCBIfam" id="TIGR02788">
    <property type="entry name" value="VirB11"/>
    <property type="match status" value="1"/>
</dbReference>
<dbReference type="Gene3D" id="3.30.450.90">
    <property type="match status" value="1"/>
</dbReference>
<dbReference type="Pfam" id="PF00437">
    <property type="entry name" value="T2SSE"/>
    <property type="match status" value="1"/>
</dbReference>
<dbReference type="PANTHER" id="PTHR30486:SF6">
    <property type="entry name" value="TYPE IV PILUS RETRACTATION ATPASE PILT"/>
    <property type="match status" value="1"/>
</dbReference>
<evidence type="ECO:0000256" key="1">
    <source>
        <dbReference type="ARBA" id="ARBA00006611"/>
    </source>
</evidence>
<evidence type="ECO:0000259" key="3">
    <source>
        <dbReference type="Pfam" id="PF00437"/>
    </source>
</evidence>
<dbReference type="InterPro" id="IPR001482">
    <property type="entry name" value="T2SS/T4SS_dom"/>
</dbReference>
<feature type="domain" description="Bacterial type II secretion system protein E" evidence="3">
    <location>
        <begin position="165"/>
        <end position="279"/>
    </location>
</feature>
<comment type="function">
    <text evidence="2">Part of the Type IV secretion system.</text>
</comment>
<dbReference type="GO" id="GO:0044097">
    <property type="term" value="P:secretion by the type IV secretion system"/>
    <property type="evidence" value="ECO:0007669"/>
    <property type="project" value="InterPro"/>
</dbReference>
<accession>A0A0C5PL69</accession>
<comment type="similarity">
    <text evidence="1 2">Belongs to the GSP E family.</text>
</comment>
<dbReference type="SUPFAM" id="SSF52540">
    <property type="entry name" value="P-loop containing nucleoside triphosphate hydrolases"/>
    <property type="match status" value="1"/>
</dbReference>
<dbReference type="GO" id="GO:0005524">
    <property type="term" value="F:ATP binding"/>
    <property type="evidence" value="ECO:0007669"/>
    <property type="project" value="UniProtKB-UniRule"/>
</dbReference>
<keyword evidence="4" id="KW-0614">Plasmid</keyword>
<dbReference type="PANTHER" id="PTHR30486">
    <property type="entry name" value="TWITCHING MOTILITY PROTEIN PILT"/>
    <property type="match status" value="1"/>
</dbReference>
<dbReference type="InterPro" id="IPR027417">
    <property type="entry name" value="P-loop_NTPase"/>
</dbReference>